<evidence type="ECO:0000256" key="3">
    <source>
        <dbReference type="ARBA" id="ARBA00022630"/>
    </source>
</evidence>
<feature type="binding site" evidence="12">
    <location>
        <position position="241"/>
    </location>
    <ligand>
        <name>[2Fe-2S] cluster</name>
        <dbReference type="ChEBI" id="CHEBI:190135"/>
    </ligand>
</feature>
<dbReference type="PIRSF" id="PIRSF006816">
    <property type="entry name" value="Cyc3_hyd_g"/>
    <property type="match status" value="1"/>
</dbReference>
<dbReference type="CDD" id="cd06218">
    <property type="entry name" value="DHOD_e_trans"/>
    <property type="match status" value="1"/>
</dbReference>
<dbReference type="PROSITE" id="PS51384">
    <property type="entry name" value="FAD_FR"/>
    <property type="match status" value="1"/>
</dbReference>
<dbReference type="AlphaFoldDB" id="A0A078KSI5"/>
<dbReference type="EMBL" id="LM995447">
    <property type="protein sequence ID" value="CDZ24125.1"/>
    <property type="molecule type" value="Genomic_DNA"/>
</dbReference>
<evidence type="ECO:0000313" key="15">
    <source>
        <dbReference type="Proteomes" id="UP000032431"/>
    </source>
</evidence>
<feature type="binding site" evidence="11">
    <location>
        <begin position="49"/>
        <end position="52"/>
    </location>
    <ligand>
        <name>FAD</name>
        <dbReference type="ChEBI" id="CHEBI:57692"/>
    </ligand>
</feature>
<comment type="cofactor">
    <cofactor evidence="12">
        <name>[2Fe-2S] cluster</name>
        <dbReference type="ChEBI" id="CHEBI:190135"/>
    </cofactor>
    <text evidence="12">Binds 1 [2Fe-2S] cluster per subunit.</text>
</comment>
<comment type="similarity">
    <text evidence="1">Belongs to the PyrK family.</text>
</comment>
<reference evidence="15" key="1">
    <citation type="submission" date="2014-07" db="EMBL/GenBank/DDBJ databases">
        <authorList>
            <person name="Wibberg D."/>
        </authorList>
    </citation>
    <scope>NUCLEOTIDE SEQUENCE [LARGE SCALE GENOMIC DNA]</scope>
    <source>
        <strain evidence="15">DG5</strain>
    </source>
</reference>
<evidence type="ECO:0000259" key="13">
    <source>
        <dbReference type="PROSITE" id="PS51384"/>
    </source>
</evidence>
<dbReference type="PANTHER" id="PTHR43513:SF3">
    <property type="entry name" value="DIHYDROOROTATE DEHYDROGENASE B (NAD(+)), ELECTRON TRANSFER SUBUNIT-RELATED"/>
    <property type="match status" value="1"/>
</dbReference>
<dbReference type="HOGENOM" id="CLU_003827_1_2_9"/>
<dbReference type="InterPro" id="IPR019480">
    <property type="entry name" value="Dihydroorotate_DH_Fe-S-bd"/>
</dbReference>
<dbReference type="PATRIC" id="fig|29343.3.peg.1063"/>
<organism evidence="14 15">
    <name type="scientific">[Clostridium] cellulosi</name>
    <dbReference type="NCBI Taxonomy" id="29343"/>
    <lineage>
        <taxon>Bacteria</taxon>
        <taxon>Bacillati</taxon>
        <taxon>Bacillota</taxon>
        <taxon>Clostridia</taxon>
        <taxon>Eubacteriales</taxon>
        <taxon>Oscillospiraceae</taxon>
        <taxon>Oscillospiraceae incertae sedis</taxon>
    </lineage>
</organism>
<keyword evidence="15" id="KW-1185">Reference proteome</keyword>
<accession>A0A078KSI5</accession>
<dbReference type="InterPro" id="IPR017927">
    <property type="entry name" value="FAD-bd_FR_type"/>
</dbReference>
<evidence type="ECO:0000256" key="11">
    <source>
        <dbReference type="PIRSR" id="PIRSR006816-1"/>
    </source>
</evidence>
<evidence type="ECO:0000256" key="4">
    <source>
        <dbReference type="ARBA" id="ARBA00022714"/>
    </source>
</evidence>
<keyword evidence="5 12" id="KW-0479">Metal-binding</keyword>
<dbReference type="Pfam" id="PF10418">
    <property type="entry name" value="DHODB_Fe-S_bind"/>
    <property type="match status" value="1"/>
</dbReference>
<feature type="binding site" evidence="12">
    <location>
        <position position="225"/>
    </location>
    <ligand>
        <name>[2Fe-2S] cluster</name>
        <dbReference type="ChEBI" id="CHEBI:190135"/>
    </ligand>
</feature>
<dbReference type="GO" id="GO:0051537">
    <property type="term" value="F:2 iron, 2 sulfur cluster binding"/>
    <property type="evidence" value="ECO:0007669"/>
    <property type="project" value="UniProtKB-KW"/>
</dbReference>
<evidence type="ECO:0000256" key="6">
    <source>
        <dbReference type="ARBA" id="ARBA00022827"/>
    </source>
</evidence>
<evidence type="ECO:0000256" key="9">
    <source>
        <dbReference type="ARBA" id="ARBA00023014"/>
    </source>
</evidence>
<comment type="cofactor">
    <cofactor evidence="11">
        <name>FAD</name>
        <dbReference type="ChEBI" id="CHEBI:57692"/>
    </cofactor>
    <text evidence="11">Binds 1 FAD per subunit.</text>
</comment>
<feature type="binding site" evidence="12">
    <location>
        <position position="217"/>
    </location>
    <ligand>
        <name>[2Fe-2S] cluster</name>
        <dbReference type="ChEBI" id="CHEBI:190135"/>
    </ligand>
</feature>
<keyword evidence="3 11" id="KW-0285">Flavoprotein</keyword>
<dbReference type="SUPFAM" id="SSF52343">
    <property type="entry name" value="Ferredoxin reductase-like, C-terminal NADP-linked domain"/>
    <property type="match status" value="1"/>
</dbReference>
<comment type="cofactor">
    <cofactor evidence="10">
        <name>[2Fe-2S] cluster</name>
        <dbReference type="ChEBI" id="CHEBI:190135"/>
    </cofactor>
</comment>
<dbReference type="STRING" id="29343.CCDG5_1008"/>
<evidence type="ECO:0000256" key="8">
    <source>
        <dbReference type="ARBA" id="ARBA00023004"/>
    </source>
</evidence>
<gene>
    <name evidence="14" type="ORF">CCDG5_1008</name>
</gene>
<dbReference type="GO" id="GO:0050660">
    <property type="term" value="F:flavin adenine dinucleotide binding"/>
    <property type="evidence" value="ECO:0007669"/>
    <property type="project" value="InterPro"/>
</dbReference>
<feature type="binding site" evidence="11">
    <location>
        <begin position="73"/>
        <end position="74"/>
    </location>
    <ligand>
        <name>FAD</name>
        <dbReference type="ChEBI" id="CHEBI:57692"/>
    </ligand>
</feature>
<sequence length="254" mass="27598">MTAEDCVIIDKKNIAKGIYDMWINCPGIAAEAKAGQFVNIKCDGFTLRRPISICDINADRTALRIVFEERGEGTKWLAWKNVGESINILGPLGNGFMLGKPDRSAAFVGGGIGVPPLLYAAKHFGSNAEAFLGFRSAEAVILNKDFEKAGVHVTICTDDGTMGRHCLVTEPFIEYLNSNSCSVVFSCGPKPMLKAVSKICEERNIPCFVSMEERMACGVGACLSCACKVKYGGTEKYFHVCKNGPVFNSKMVVW</sequence>
<dbReference type="KEGG" id="ccel:CCDG5_1008"/>
<dbReference type="Gene3D" id="2.40.30.10">
    <property type="entry name" value="Translation factors"/>
    <property type="match status" value="1"/>
</dbReference>
<dbReference type="InterPro" id="IPR039261">
    <property type="entry name" value="FNR_nucleotide-bd"/>
</dbReference>
<dbReference type="SUPFAM" id="SSF63380">
    <property type="entry name" value="Riboflavin synthase domain-like"/>
    <property type="match status" value="1"/>
</dbReference>
<keyword evidence="9 12" id="KW-0411">Iron-sulfur</keyword>
<evidence type="ECO:0000256" key="7">
    <source>
        <dbReference type="ARBA" id="ARBA00022982"/>
    </source>
</evidence>
<dbReference type="Gene3D" id="3.40.50.80">
    <property type="entry name" value="Nucleotide-binding domain of ferredoxin-NADP reductase (FNR) module"/>
    <property type="match status" value="1"/>
</dbReference>
<dbReference type="GO" id="GO:0006221">
    <property type="term" value="P:pyrimidine nucleotide biosynthetic process"/>
    <property type="evidence" value="ECO:0007669"/>
    <property type="project" value="InterPro"/>
</dbReference>
<dbReference type="PANTHER" id="PTHR43513">
    <property type="entry name" value="DIHYDROOROTATE DEHYDROGENASE B (NAD(+)), ELECTRON TRANSFER SUBUNIT"/>
    <property type="match status" value="1"/>
</dbReference>
<dbReference type="InterPro" id="IPR012165">
    <property type="entry name" value="Cyt_c3_hydrogenase_gsu"/>
</dbReference>
<keyword evidence="4 12" id="KW-0001">2Fe-2S</keyword>
<name>A0A078KSI5_9FIRM</name>
<dbReference type="GO" id="GO:0016491">
    <property type="term" value="F:oxidoreductase activity"/>
    <property type="evidence" value="ECO:0007669"/>
    <property type="project" value="InterPro"/>
</dbReference>
<proteinExistence type="inferred from homology"/>
<keyword evidence="6 11" id="KW-0274">FAD</keyword>
<dbReference type="InterPro" id="IPR017938">
    <property type="entry name" value="Riboflavin_synthase-like_b-brl"/>
</dbReference>
<feature type="binding site" evidence="12">
    <location>
        <position position="222"/>
    </location>
    <ligand>
        <name>[2Fe-2S] cluster</name>
        <dbReference type="ChEBI" id="CHEBI:190135"/>
    </ligand>
</feature>
<dbReference type="InterPro" id="IPR050353">
    <property type="entry name" value="PyrK_electron_transfer"/>
</dbReference>
<evidence type="ECO:0000313" key="14">
    <source>
        <dbReference type="EMBL" id="CDZ24125.1"/>
    </source>
</evidence>
<keyword evidence="2" id="KW-0813">Transport</keyword>
<evidence type="ECO:0000256" key="5">
    <source>
        <dbReference type="ARBA" id="ARBA00022723"/>
    </source>
</evidence>
<evidence type="ECO:0000256" key="12">
    <source>
        <dbReference type="PIRSR" id="PIRSR006816-2"/>
    </source>
</evidence>
<dbReference type="OrthoDB" id="9789468at2"/>
<evidence type="ECO:0000256" key="2">
    <source>
        <dbReference type="ARBA" id="ARBA00022448"/>
    </source>
</evidence>
<dbReference type="Proteomes" id="UP000032431">
    <property type="component" value="Chromosome I"/>
</dbReference>
<keyword evidence="8 12" id="KW-0408">Iron</keyword>
<keyword evidence="7" id="KW-0249">Electron transport</keyword>
<evidence type="ECO:0000256" key="10">
    <source>
        <dbReference type="ARBA" id="ARBA00034078"/>
    </source>
</evidence>
<dbReference type="Gene3D" id="2.10.240.10">
    <property type="entry name" value="Dihydroorotate dehydrogenase, electron transfer subunit"/>
    <property type="match status" value="1"/>
</dbReference>
<protein>
    <submittedName>
        <fullName evidence="14">Dihydroorotate dehydrogenase, electron transfer subunit, iron-sulfur cluster binding domain</fullName>
    </submittedName>
</protein>
<dbReference type="InterPro" id="IPR037117">
    <property type="entry name" value="Dihydroorotate_DH_ele_sf"/>
</dbReference>
<dbReference type="GO" id="GO:0046872">
    <property type="term" value="F:metal ion binding"/>
    <property type="evidence" value="ECO:0007669"/>
    <property type="project" value="UniProtKB-KW"/>
</dbReference>
<evidence type="ECO:0000256" key="1">
    <source>
        <dbReference type="ARBA" id="ARBA00006422"/>
    </source>
</evidence>
<feature type="domain" description="FAD-binding FR-type" evidence="13">
    <location>
        <begin position="1"/>
        <end position="98"/>
    </location>
</feature>